<organism evidence="1 2">
    <name type="scientific">Candidatus Kerfeldbacteria bacterium RIFOXYB2_FULL_38_14</name>
    <dbReference type="NCBI Taxonomy" id="1798547"/>
    <lineage>
        <taxon>Bacteria</taxon>
        <taxon>Candidatus Kerfeldiibacteriota</taxon>
    </lineage>
</organism>
<name>A0A1G2BC93_9BACT</name>
<accession>A0A1G2BC93</accession>
<dbReference type="AlphaFoldDB" id="A0A1G2BC93"/>
<evidence type="ECO:0000313" key="1">
    <source>
        <dbReference type="EMBL" id="OGY85837.1"/>
    </source>
</evidence>
<evidence type="ECO:0008006" key="3">
    <source>
        <dbReference type="Google" id="ProtNLM"/>
    </source>
</evidence>
<dbReference type="Gene3D" id="3.30.1490.300">
    <property type="match status" value="1"/>
</dbReference>
<gene>
    <name evidence="1" type="ORF">A2319_05785</name>
</gene>
<dbReference type="PANTHER" id="PTHR32432">
    <property type="entry name" value="CELL DIVISION PROTEIN FTSA-RELATED"/>
    <property type="match status" value="1"/>
</dbReference>
<evidence type="ECO:0000313" key="2">
    <source>
        <dbReference type="Proteomes" id="UP000176420"/>
    </source>
</evidence>
<dbReference type="Gene3D" id="3.30.420.40">
    <property type="match status" value="2"/>
</dbReference>
<sequence>MPFFRNPNQTIGLDISDHIVRAVLLVNNHKIKQIKHFTQIPLNEGIINDGHIEDVTAFQKTVKKLMTKGIHAKTATAVVGLPESHGFVKTIYQENPEAIKEEIQKHLPFPYEEMAIDTVVKNGLLSFVAVKKDVIEQYLSALLPLGFHIRALEIESQAIARLFAGKKIVSKNPNQAIIIGDIGHNHTTFVLVRNGLIEFTHTSKLISGKNLTEHLKQHFAIDYQEAEKIKLTQQDNPEVQKIIDAHLTALANELKRVVNFHQEHPIGQVSNQYFVYIIGGSAKLKNLRQHLEAKIQYPVHQAQLSTEIIVPKKLQPQFLSYGTAIGLAIRDFNPL</sequence>
<comment type="caution">
    <text evidence="1">The sequence shown here is derived from an EMBL/GenBank/DDBJ whole genome shotgun (WGS) entry which is preliminary data.</text>
</comment>
<dbReference type="Pfam" id="PF11104">
    <property type="entry name" value="PilM_2"/>
    <property type="match status" value="1"/>
</dbReference>
<dbReference type="EMBL" id="MHKI01000027">
    <property type="protein sequence ID" value="OGY85837.1"/>
    <property type="molecule type" value="Genomic_DNA"/>
</dbReference>
<dbReference type="SUPFAM" id="SSF53067">
    <property type="entry name" value="Actin-like ATPase domain"/>
    <property type="match status" value="1"/>
</dbReference>
<protein>
    <recommendedName>
        <fullName evidence="3">SHS2 domain-containing protein</fullName>
    </recommendedName>
</protein>
<reference evidence="1 2" key="1">
    <citation type="journal article" date="2016" name="Nat. Commun.">
        <title>Thousands of microbial genomes shed light on interconnected biogeochemical processes in an aquifer system.</title>
        <authorList>
            <person name="Anantharaman K."/>
            <person name="Brown C.T."/>
            <person name="Hug L.A."/>
            <person name="Sharon I."/>
            <person name="Castelle C.J."/>
            <person name="Probst A.J."/>
            <person name="Thomas B.C."/>
            <person name="Singh A."/>
            <person name="Wilkins M.J."/>
            <person name="Karaoz U."/>
            <person name="Brodie E.L."/>
            <person name="Williams K.H."/>
            <person name="Hubbard S.S."/>
            <person name="Banfield J.F."/>
        </authorList>
    </citation>
    <scope>NUCLEOTIDE SEQUENCE [LARGE SCALE GENOMIC DNA]</scope>
</reference>
<dbReference type="PANTHER" id="PTHR32432:SF3">
    <property type="entry name" value="ETHANOLAMINE UTILIZATION PROTEIN EUTJ"/>
    <property type="match status" value="1"/>
</dbReference>
<proteinExistence type="predicted"/>
<dbReference type="InterPro" id="IPR043129">
    <property type="entry name" value="ATPase_NBD"/>
</dbReference>
<dbReference type="InterPro" id="IPR005883">
    <property type="entry name" value="PilM"/>
</dbReference>
<dbReference type="Proteomes" id="UP000176420">
    <property type="component" value="Unassembled WGS sequence"/>
</dbReference>
<dbReference type="CDD" id="cd24049">
    <property type="entry name" value="ASKHA_NBD_PilM"/>
    <property type="match status" value="1"/>
</dbReference>
<dbReference type="InterPro" id="IPR050696">
    <property type="entry name" value="FtsA/MreB"/>
</dbReference>